<dbReference type="PANTHER" id="PTHR11984:SF53">
    <property type="entry name" value="GAP JUNCTION PROTEIN"/>
    <property type="match status" value="1"/>
</dbReference>
<keyword evidence="5 6" id="KW-0472">Membrane</keyword>
<feature type="transmembrane region" description="Helical" evidence="6">
    <location>
        <begin position="75"/>
        <end position="94"/>
    </location>
</feature>
<dbReference type="AlphaFoldDB" id="E4XJN1"/>
<dbReference type="GO" id="GO:0005243">
    <property type="term" value="F:gap junction channel activity"/>
    <property type="evidence" value="ECO:0007669"/>
    <property type="project" value="TreeGrafter"/>
</dbReference>
<keyword evidence="4 6" id="KW-1133">Transmembrane helix</keyword>
<evidence type="ECO:0000256" key="1">
    <source>
        <dbReference type="ARBA" id="ARBA00004651"/>
    </source>
</evidence>
<dbReference type="InterPro" id="IPR000500">
    <property type="entry name" value="Connexin"/>
</dbReference>
<evidence type="ECO:0000256" key="4">
    <source>
        <dbReference type="ARBA" id="ARBA00022989"/>
    </source>
</evidence>
<organism evidence="8 9">
    <name type="scientific">Oikopleura dioica</name>
    <name type="common">Tunicate</name>
    <dbReference type="NCBI Taxonomy" id="34765"/>
    <lineage>
        <taxon>Eukaryota</taxon>
        <taxon>Metazoa</taxon>
        <taxon>Chordata</taxon>
        <taxon>Tunicata</taxon>
        <taxon>Appendicularia</taxon>
        <taxon>Copelata</taxon>
        <taxon>Oikopleuridae</taxon>
        <taxon>Oikopleura</taxon>
    </lineage>
</organism>
<keyword evidence="2" id="KW-1003">Cell membrane</keyword>
<dbReference type="SMART" id="SM00037">
    <property type="entry name" value="CNX"/>
    <property type="match status" value="1"/>
</dbReference>
<feature type="domain" description="Connexin N-terminal" evidence="7">
    <location>
        <begin position="41"/>
        <end position="74"/>
    </location>
</feature>
<accession>E4XJN1</accession>
<evidence type="ECO:0000256" key="6">
    <source>
        <dbReference type="SAM" id="Phobius"/>
    </source>
</evidence>
<evidence type="ECO:0000313" key="8">
    <source>
        <dbReference type="EMBL" id="CBY10674.1"/>
    </source>
</evidence>
<sequence length="232" mass="26967">MLEPLKNIVDKVLKYSTPFGHAWSGLLFFFRLLPTLTIGQEIFDDEQEEFLCTSGQPACTEQCYNEFSPISHHRLWSLQVLVTIIPILLFSFIATQIQAKHKLYSAYVADFEEKMTKASQSSKRTSMLSLEHDKYIYSQAKNKLSHYEVKTKRNLDGEEEEIIWHPDVKKSYILISLVKICMEVLFIYQLYVLQTKQTKSVGFFNPKVWLIPEEYKCDVGKEDHFACSAVTT</sequence>
<evidence type="ECO:0000259" key="7">
    <source>
        <dbReference type="SMART" id="SM00037"/>
    </source>
</evidence>
<keyword evidence="3 6" id="KW-0812">Transmembrane</keyword>
<name>E4XJN1_OIKDI</name>
<dbReference type="Pfam" id="PF00029">
    <property type="entry name" value="Connexin"/>
    <property type="match status" value="1"/>
</dbReference>
<evidence type="ECO:0000256" key="3">
    <source>
        <dbReference type="ARBA" id="ARBA00022692"/>
    </source>
</evidence>
<dbReference type="InterPro" id="IPR038359">
    <property type="entry name" value="Connexin_N_sf"/>
</dbReference>
<dbReference type="Proteomes" id="UP000001307">
    <property type="component" value="Unassembled WGS sequence"/>
</dbReference>
<dbReference type="GO" id="GO:0005922">
    <property type="term" value="C:connexin complex"/>
    <property type="evidence" value="ECO:0007669"/>
    <property type="project" value="InterPro"/>
</dbReference>
<reference evidence="8 9" key="1">
    <citation type="journal article" date="2010" name="Science">
        <title>Plasticity of animal genome architecture unmasked by rapid evolution of a pelagic tunicate.</title>
        <authorList>
            <person name="Denoeud F."/>
            <person name="Henriet S."/>
            <person name="Mungpakdee S."/>
            <person name="Aury J.M."/>
            <person name="Da Silva C."/>
            <person name="Brinkmann H."/>
            <person name="Mikhaleva J."/>
            <person name="Olsen L.C."/>
            <person name="Jubin C."/>
            <person name="Canestro C."/>
            <person name="Bouquet J.M."/>
            <person name="Danks G."/>
            <person name="Poulain J."/>
            <person name="Campsteijn C."/>
            <person name="Adamski M."/>
            <person name="Cross I."/>
            <person name="Yadetie F."/>
            <person name="Muffato M."/>
            <person name="Louis A."/>
            <person name="Butcher S."/>
            <person name="Tsagkogeorga G."/>
            <person name="Konrad A."/>
            <person name="Singh S."/>
            <person name="Jensen M.F."/>
            <person name="Cong E.H."/>
            <person name="Eikeseth-Otteraa H."/>
            <person name="Noel B."/>
            <person name="Anthouard V."/>
            <person name="Porcel B.M."/>
            <person name="Kachouri-Lafond R."/>
            <person name="Nishino A."/>
            <person name="Ugolini M."/>
            <person name="Chourrout P."/>
            <person name="Nishida H."/>
            <person name="Aasland R."/>
            <person name="Huzurbazar S."/>
            <person name="Westhof E."/>
            <person name="Delsuc F."/>
            <person name="Lehrach H."/>
            <person name="Reinhardt R."/>
            <person name="Weissenbach J."/>
            <person name="Roy S.W."/>
            <person name="Artiguenave F."/>
            <person name="Postlethwait J.H."/>
            <person name="Manak J.R."/>
            <person name="Thompson E.M."/>
            <person name="Jaillon O."/>
            <person name="Du Pasquier L."/>
            <person name="Boudinot P."/>
            <person name="Liberles D.A."/>
            <person name="Volff J.N."/>
            <person name="Philippe H."/>
            <person name="Lenhard B."/>
            <person name="Roest Crollius H."/>
            <person name="Wincker P."/>
            <person name="Chourrout D."/>
        </authorList>
    </citation>
    <scope>NUCLEOTIDE SEQUENCE [LARGE SCALE GENOMIC DNA]</scope>
</reference>
<keyword evidence="9" id="KW-1185">Reference proteome</keyword>
<evidence type="ECO:0000256" key="2">
    <source>
        <dbReference type="ARBA" id="ARBA00022475"/>
    </source>
</evidence>
<dbReference type="PANTHER" id="PTHR11984">
    <property type="entry name" value="CONNEXIN"/>
    <property type="match status" value="1"/>
</dbReference>
<proteinExistence type="predicted"/>
<feature type="transmembrane region" description="Helical" evidence="6">
    <location>
        <begin position="172"/>
        <end position="191"/>
    </location>
</feature>
<dbReference type="InParanoid" id="E4XJN1"/>
<comment type="subcellular location">
    <subcellularLocation>
        <location evidence="1">Cell membrane</location>
        <topology evidence="1">Multi-pass membrane protein</topology>
    </subcellularLocation>
</comment>
<protein>
    <recommendedName>
        <fullName evidence="7">Connexin N-terminal domain-containing protein</fullName>
    </recommendedName>
</protein>
<gene>
    <name evidence="8" type="ORF">GSOID_T00012831001</name>
</gene>
<evidence type="ECO:0000256" key="5">
    <source>
        <dbReference type="ARBA" id="ARBA00023136"/>
    </source>
</evidence>
<dbReference type="OrthoDB" id="9441654at2759"/>
<dbReference type="InterPro" id="IPR013092">
    <property type="entry name" value="Connexin_N"/>
</dbReference>
<dbReference type="PRINTS" id="PR00206">
    <property type="entry name" value="CONNEXIN"/>
</dbReference>
<evidence type="ECO:0000313" key="9">
    <source>
        <dbReference type="Proteomes" id="UP000001307"/>
    </source>
</evidence>
<dbReference type="EMBL" id="FN653061">
    <property type="protein sequence ID" value="CBY10674.1"/>
    <property type="molecule type" value="Genomic_DNA"/>
</dbReference>
<dbReference type="GO" id="GO:0007267">
    <property type="term" value="P:cell-cell signaling"/>
    <property type="evidence" value="ECO:0007669"/>
    <property type="project" value="TreeGrafter"/>
</dbReference>
<dbReference type="Gene3D" id="1.20.1440.80">
    <property type="entry name" value="Gap junction channel protein cysteine-rich domain"/>
    <property type="match status" value="1"/>
</dbReference>